<accession>A0A9C6TTZ8</accession>
<proteinExistence type="predicted"/>
<protein>
    <submittedName>
        <fullName evidence="4">Pentatricopeptide repeat-containing protein At1g08070, chloroplastic-like</fullName>
    </submittedName>
</protein>
<reference evidence="4" key="2">
    <citation type="submission" date="2025-08" db="UniProtKB">
        <authorList>
            <consortium name="RefSeq"/>
        </authorList>
    </citation>
    <scope>IDENTIFICATION</scope>
    <source>
        <tissue evidence="4">Whole plant</tissue>
    </source>
</reference>
<evidence type="ECO:0000313" key="4">
    <source>
        <dbReference type="RefSeq" id="XP_052116532.1"/>
    </source>
</evidence>
<keyword evidence="2" id="KW-0472">Membrane</keyword>
<sequence>MAELKQNHSLLIRLGLSSDNHAISPLIIFSSLSPHGDLRYAATLFFTLTDPDTFLFNTLIRAFSLSQTPSISFLFYSDMLYRALSPNNFTFPSLIKSSSPSAIIHHGRQVHAHVLKFGFGSDVYALNALAHMYVIFGLLGDARKVFDRMPVRIVVSWTIMISGYAQWGLWMRLSLFSSSCHKRIMLLGMLSLRLSLATIDFERLLVCFIG</sequence>
<evidence type="ECO:0000313" key="3">
    <source>
        <dbReference type="Proteomes" id="UP000515211"/>
    </source>
</evidence>
<dbReference type="Gene3D" id="1.25.40.10">
    <property type="entry name" value="Tetratricopeptide repeat domain"/>
    <property type="match status" value="1"/>
</dbReference>
<dbReference type="GO" id="GO:0003723">
    <property type="term" value="F:RNA binding"/>
    <property type="evidence" value="ECO:0007669"/>
    <property type="project" value="InterPro"/>
</dbReference>
<dbReference type="PANTHER" id="PTHR47926">
    <property type="entry name" value="PENTATRICOPEPTIDE REPEAT-CONTAINING PROTEIN"/>
    <property type="match status" value="1"/>
</dbReference>
<reference evidence="3" key="1">
    <citation type="journal article" date="2016" name="Nat. Genet.">
        <title>The genome sequences of Arachis duranensis and Arachis ipaensis, the diploid ancestors of cultivated peanut.</title>
        <authorList>
            <person name="Bertioli D.J."/>
            <person name="Cannon S.B."/>
            <person name="Froenicke L."/>
            <person name="Huang G."/>
            <person name="Farmer A.D."/>
            <person name="Cannon E.K."/>
            <person name="Liu X."/>
            <person name="Gao D."/>
            <person name="Clevenger J."/>
            <person name="Dash S."/>
            <person name="Ren L."/>
            <person name="Moretzsohn M.C."/>
            <person name="Shirasawa K."/>
            <person name="Huang W."/>
            <person name="Vidigal B."/>
            <person name="Abernathy B."/>
            <person name="Chu Y."/>
            <person name="Niederhuth C.E."/>
            <person name="Umale P."/>
            <person name="Araujo A.C."/>
            <person name="Kozik A."/>
            <person name="Kim K.D."/>
            <person name="Burow M.D."/>
            <person name="Varshney R.K."/>
            <person name="Wang X."/>
            <person name="Zhang X."/>
            <person name="Barkley N."/>
            <person name="Guimaraes P.M."/>
            <person name="Isobe S."/>
            <person name="Guo B."/>
            <person name="Liao B."/>
            <person name="Stalker H.T."/>
            <person name="Schmitz R.J."/>
            <person name="Scheffler B.E."/>
            <person name="Leal-Bertioli S.C."/>
            <person name="Xun X."/>
            <person name="Jackson S.A."/>
            <person name="Michelmore R."/>
            <person name="Ozias-Akins P."/>
        </authorList>
    </citation>
    <scope>NUCLEOTIDE SEQUENCE [LARGE SCALE GENOMIC DNA]</scope>
    <source>
        <strain evidence="3">cv. V14167</strain>
    </source>
</reference>
<name>A0A9C6TTZ8_ARADU</name>
<feature type="transmembrane region" description="Helical" evidence="2">
    <location>
        <begin position="123"/>
        <end position="139"/>
    </location>
</feature>
<dbReference type="InterPro" id="IPR046960">
    <property type="entry name" value="PPR_At4g14850-like_plant"/>
</dbReference>
<evidence type="ECO:0000256" key="2">
    <source>
        <dbReference type="SAM" id="Phobius"/>
    </source>
</evidence>
<dbReference type="GO" id="GO:0009451">
    <property type="term" value="P:RNA modification"/>
    <property type="evidence" value="ECO:0007669"/>
    <property type="project" value="InterPro"/>
</dbReference>
<dbReference type="Pfam" id="PF01535">
    <property type="entry name" value="PPR"/>
    <property type="match status" value="2"/>
</dbReference>
<evidence type="ECO:0000256" key="1">
    <source>
        <dbReference type="ARBA" id="ARBA00022737"/>
    </source>
</evidence>
<keyword evidence="2" id="KW-1133">Transmembrane helix</keyword>
<dbReference type="AlphaFoldDB" id="A0A9C6TTZ8"/>
<dbReference type="Proteomes" id="UP000515211">
    <property type="component" value="Chromosome 4"/>
</dbReference>
<gene>
    <name evidence="4" type="primary">LOC127746655</name>
</gene>
<keyword evidence="3" id="KW-1185">Reference proteome</keyword>
<dbReference type="KEGG" id="adu:127746655"/>
<dbReference type="RefSeq" id="XP_052116532.1">
    <property type="nucleotide sequence ID" value="XM_052260572.1"/>
</dbReference>
<dbReference type="InterPro" id="IPR011990">
    <property type="entry name" value="TPR-like_helical_dom_sf"/>
</dbReference>
<keyword evidence="1" id="KW-0677">Repeat</keyword>
<organism evidence="3 4">
    <name type="scientific">Arachis duranensis</name>
    <name type="common">Wild peanut</name>
    <dbReference type="NCBI Taxonomy" id="130453"/>
    <lineage>
        <taxon>Eukaryota</taxon>
        <taxon>Viridiplantae</taxon>
        <taxon>Streptophyta</taxon>
        <taxon>Embryophyta</taxon>
        <taxon>Tracheophyta</taxon>
        <taxon>Spermatophyta</taxon>
        <taxon>Magnoliopsida</taxon>
        <taxon>eudicotyledons</taxon>
        <taxon>Gunneridae</taxon>
        <taxon>Pentapetalae</taxon>
        <taxon>rosids</taxon>
        <taxon>fabids</taxon>
        <taxon>Fabales</taxon>
        <taxon>Fabaceae</taxon>
        <taxon>Papilionoideae</taxon>
        <taxon>50 kb inversion clade</taxon>
        <taxon>dalbergioids sensu lato</taxon>
        <taxon>Dalbergieae</taxon>
        <taxon>Pterocarpus clade</taxon>
        <taxon>Arachis</taxon>
    </lineage>
</organism>
<feature type="transmembrane region" description="Helical" evidence="2">
    <location>
        <begin position="151"/>
        <end position="170"/>
    </location>
</feature>
<dbReference type="GeneID" id="127746655"/>
<dbReference type="InterPro" id="IPR002885">
    <property type="entry name" value="PPR_rpt"/>
</dbReference>
<dbReference type="FunFam" id="1.25.40.10:FF:000470">
    <property type="entry name" value="Pentatricopeptide repeat-containing protein At5g66520"/>
    <property type="match status" value="1"/>
</dbReference>
<keyword evidence="2" id="KW-0812">Transmembrane</keyword>
<dbReference type="PANTHER" id="PTHR47926:SF402">
    <property type="entry name" value="TETRATRICOPEPTIDE-LIKE HELICAL DOMAIN SUPERFAMILY, DYW DOMAIN-CONTAINING PROTEIN"/>
    <property type="match status" value="1"/>
</dbReference>